<protein>
    <submittedName>
        <fullName evidence="2">Uncharacterized protein</fullName>
    </submittedName>
</protein>
<dbReference type="Proteomes" id="UP001207742">
    <property type="component" value="Unassembled WGS sequence"/>
</dbReference>
<dbReference type="RefSeq" id="WP_264729285.1">
    <property type="nucleotide sequence ID" value="NZ_JAPDNR010000001.1"/>
</dbReference>
<name>A0ABT3III2_9BACT</name>
<organism evidence="2 3">
    <name type="scientific">Chitinophaga nivalis</name>
    <dbReference type="NCBI Taxonomy" id="2991709"/>
    <lineage>
        <taxon>Bacteria</taxon>
        <taxon>Pseudomonadati</taxon>
        <taxon>Bacteroidota</taxon>
        <taxon>Chitinophagia</taxon>
        <taxon>Chitinophagales</taxon>
        <taxon>Chitinophagaceae</taxon>
        <taxon>Chitinophaga</taxon>
    </lineage>
</organism>
<keyword evidence="3" id="KW-1185">Reference proteome</keyword>
<sequence>MNKKEVLARAKQLKDRKEELCIDRNKLEEELYFLNDKIDVIESEYELLIEAYPEFFNIEN</sequence>
<evidence type="ECO:0000313" key="3">
    <source>
        <dbReference type="Proteomes" id="UP001207742"/>
    </source>
</evidence>
<evidence type="ECO:0000313" key="2">
    <source>
        <dbReference type="EMBL" id="MCW3483766.1"/>
    </source>
</evidence>
<proteinExistence type="predicted"/>
<accession>A0ABT3III2</accession>
<keyword evidence="1" id="KW-0175">Coiled coil</keyword>
<reference evidence="2 3" key="1">
    <citation type="submission" date="2022-10" db="EMBL/GenBank/DDBJ databases">
        <title>Chitinophaga nivalis PC15 sp. nov., isolated from Pyeongchang county, South Korea.</title>
        <authorList>
            <person name="Trinh H.N."/>
        </authorList>
    </citation>
    <scope>NUCLEOTIDE SEQUENCE [LARGE SCALE GENOMIC DNA]</scope>
    <source>
        <strain evidence="2 3">PC14</strain>
    </source>
</reference>
<evidence type="ECO:0000256" key="1">
    <source>
        <dbReference type="SAM" id="Coils"/>
    </source>
</evidence>
<gene>
    <name evidence="2" type="ORF">OL497_07675</name>
</gene>
<comment type="caution">
    <text evidence="2">The sequence shown here is derived from an EMBL/GenBank/DDBJ whole genome shotgun (WGS) entry which is preliminary data.</text>
</comment>
<dbReference type="EMBL" id="JAPDNS010000001">
    <property type="protein sequence ID" value="MCW3483766.1"/>
    <property type="molecule type" value="Genomic_DNA"/>
</dbReference>
<feature type="coiled-coil region" evidence="1">
    <location>
        <begin position="3"/>
        <end position="44"/>
    </location>
</feature>